<evidence type="ECO:0000256" key="3">
    <source>
        <dbReference type="ARBA" id="ARBA00022771"/>
    </source>
</evidence>
<keyword evidence="1" id="KW-0479">Metal-binding</keyword>
<feature type="domain" description="C2H2-type" evidence="6">
    <location>
        <begin position="432"/>
        <end position="455"/>
    </location>
</feature>
<dbReference type="EMBL" id="CAACVG010008077">
    <property type="protein sequence ID" value="VEN48339.1"/>
    <property type="molecule type" value="Genomic_DNA"/>
</dbReference>
<dbReference type="SMART" id="SM00355">
    <property type="entry name" value="ZnF_C2H2"/>
    <property type="match status" value="14"/>
</dbReference>
<dbReference type="Gene3D" id="3.30.160.60">
    <property type="entry name" value="Classic Zinc Finger"/>
    <property type="match status" value="6"/>
</dbReference>
<keyword evidence="4" id="KW-0862">Zinc</keyword>
<feature type="domain" description="C2H2-type" evidence="6">
    <location>
        <begin position="566"/>
        <end position="589"/>
    </location>
</feature>
<accession>A0A653CKL0</accession>
<evidence type="ECO:0000313" key="7">
    <source>
        <dbReference type="EMBL" id="VEN48339.1"/>
    </source>
</evidence>
<dbReference type="PANTHER" id="PTHR24379">
    <property type="entry name" value="KRAB AND ZINC FINGER DOMAIN-CONTAINING"/>
    <property type="match status" value="1"/>
</dbReference>
<keyword evidence="2" id="KW-0677">Repeat</keyword>
<dbReference type="GO" id="GO:0008270">
    <property type="term" value="F:zinc ion binding"/>
    <property type="evidence" value="ECO:0007669"/>
    <property type="project" value="UniProtKB-KW"/>
</dbReference>
<feature type="domain" description="C2H2-type" evidence="6">
    <location>
        <begin position="672"/>
        <end position="696"/>
    </location>
</feature>
<dbReference type="PANTHER" id="PTHR24379:SF121">
    <property type="entry name" value="C2H2-TYPE DOMAIN-CONTAINING PROTEIN"/>
    <property type="match status" value="1"/>
</dbReference>
<dbReference type="AlphaFoldDB" id="A0A653CKL0"/>
<dbReference type="OrthoDB" id="5977552at2759"/>
<keyword evidence="3 5" id="KW-0863">Zinc-finger</keyword>
<dbReference type="SUPFAM" id="SSF57716">
    <property type="entry name" value="Glucocorticoid receptor-like (DNA-binding domain)"/>
    <property type="match status" value="1"/>
</dbReference>
<feature type="domain" description="C2H2-type" evidence="6">
    <location>
        <begin position="637"/>
        <end position="660"/>
    </location>
</feature>
<organism evidence="7 8">
    <name type="scientific">Callosobruchus maculatus</name>
    <name type="common">Southern cowpea weevil</name>
    <name type="synonym">Pulse bruchid</name>
    <dbReference type="NCBI Taxonomy" id="64391"/>
    <lineage>
        <taxon>Eukaryota</taxon>
        <taxon>Metazoa</taxon>
        <taxon>Ecdysozoa</taxon>
        <taxon>Arthropoda</taxon>
        <taxon>Hexapoda</taxon>
        <taxon>Insecta</taxon>
        <taxon>Pterygota</taxon>
        <taxon>Neoptera</taxon>
        <taxon>Endopterygota</taxon>
        <taxon>Coleoptera</taxon>
        <taxon>Polyphaga</taxon>
        <taxon>Cucujiformia</taxon>
        <taxon>Chrysomeloidea</taxon>
        <taxon>Chrysomelidae</taxon>
        <taxon>Bruchinae</taxon>
        <taxon>Bruchini</taxon>
        <taxon>Callosobruchus</taxon>
    </lineage>
</organism>
<dbReference type="PROSITE" id="PS50157">
    <property type="entry name" value="ZINC_FINGER_C2H2_2"/>
    <property type="match status" value="4"/>
</dbReference>
<keyword evidence="8" id="KW-1185">Reference proteome</keyword>
<reference evidence="7 8" key="1">
    <citation type="submission" date="2019-01" db="EMBL/GenBank/DDBJ databases">
        <authorList>
            <person name="Sayadi A."/>
        </authorList>
    </citation>
    <scope>NUCLEOTIDE SEQUENCE [LARGE SCALE GENOMIC DNA]</scope>
</reference>
<name>A0A653CKL0_CALMS</name>
<proteinExistence type="predicted"/>
<evidence type="ECO:0000256" key="5">
    <source>
        <dbReference type="PROSITE-ProRule" id="PRU00042"/>
    </source>
</evidence>
<evidence type="ECO:0000256" key="2">
    <source>
        <dbReference type="ARBA" id="ARBA00022737"/>
    </source>
</evidence>
<evidence type="ECO:0000256" key="4">
    <source>
        <dbReference type="ARBA" id="ARBA00022833"/>
    </source>
</evidence>
<protein>
    <recommendedName>
        <fullName evidence="6">C2H2-type domain-containing protein</fullName>
    </recommendedName>
</protein>
<gene>
    <name evidence="7" type="ORF">CALMAC_LOCUS9830</name>
</gene>
<sequence length="696" mass="80887">MEDNMPPIKDEIGKIKKESFAEIDVLHNTVDLVIKTESYACTNGIWDLPFTRVKDEQSMENLEQCELTFDTKEHIKMENISVDVEVQESEMDNLKLDIRTEEMYKYIKPDIENIEKFDGVKEEQSTEDRGKYEPTCDTKEHIKIEDTSAVDVKVEVQDTEIDSLKQDMLTEELDIKPDIESVDAESDGVANQIKTENGLGVVDRKSEQDMFVCYVCNLVIHSKKDLIHHINVSGCSVKSRAKKTLTIYKITKHLEAQYHVKRIQCMHCNATFRRKKLLDDHIVKNHEEFITYVTSKIHQCKYCSYKSTIIDKFKRHLKKHPESGCGATPKKYACNYCEARFHRQIYLDNHVLRNHKEFMTSVSSKIHQCKHCSYKTTVIANFTRHLMKHPESGCSITPIRYPCSYKTTTITDLTRHLSKHPESGCGVTPKQYPCTHCHAIFRRKTYLDEHIIRNHEEFATSVSSKIHQCKHCSYKTTTIINLTRHLSKHPESGCSFKQYPCNHCYAIFKTKPALNNHVLINHEEFITSVSSKIHQCKYCSYKTTLSSSMTRHLTKHPESGCSFKQYPCNHCHAIFRRKTYLDEHIIRNHEEFITSVSSKIHQCKHCSYKTTLSSSMTHHLTKHPESGCSFTPKQKQYPCNHCHAIFKKKATLDAHILRNHEEFITSVSSKMYECKHCSYKTTTASNFTRHLTKHPE</sequence>
<evidence type="ECO:0000259" key="6">
    <source>
        <dbReference type="PROSITE" id="PS50157"/>
    </source>
</evidence>
<dbReference type="Proteomes" id="UP000410492">
    <property type="component" value="Unassembled WGS sequence"/>
</dbReference>
<evidence type="ECO:0000313" key="8">
    <source>
        <dbReference type="Proteomes" id="UP000410492"/>
    </source>
</evidence>
<dbReference type="InterPro" id="IPR013087">
    <property type="entry name" value="Znf_C2H2_type"/>
</dbReference>
<dbReference type="PROSITE" id="PS00028">
    <property type="entry name" value="ZINC_FINGER_C2H2_1"/>
    <property type="match status" value="6"/>
</dbReference>
<evidence type="ECO:0000256" key="1">
    <source>
        <dbReference type="ARBA" id="ARBA00022723"/>
    </source>
</evidence>